<feature type="signal peptide" evidence="1">
    <location>
        <begin position="1"/>
        <end position="18"/>
    </location>
</feature>
<accession>A0A3P6REB1</accession>
<reference evidence="2 3" key="1">
    <citation type="submission" date="2018-11" db="EMBL/GenBank/DDBJ databases">
        <authorList>
            <consortium name="Pathogen Informatics"/>
        </authorList>
    </citation>
    <scope>NUCLEOTIDE SEQUENCE [LARGE SCALE GENOMIC DNA]</scope>
</reference>
<evidence type="ECO:0000313" key="2">
    <source>
        <dbReference type="EMBL" id="VDK61572.1"/>
    </source>
</evidence>
<proteinExistence type="predicted"/>
<protein>
    <submittedName>
        <fullName evidence="2">Uncharacterized protein</fullName>
    </submittedName>
</protein>
<dbReference type="OrthoDB" id="5873021at2759"/>
<keyword evidence="3" id="KW-1185">Reference proteome</keyword>
<name>A0A3P6REB1_CYLGO</name>
<feature type="chain" id="PRO_5017981774" evidence="1">
    <location>
        <begin position="19"/>
        <end position="74"/>
    </location>
</feature>
<evidence type="ECO:0000313" key="3">
    <source>
        <dbReference type="Proteomes" id="UP000271889"/>
    </source>
</evidence>
<sequence length="74" mass="8565">MNRPHLLLLALWALAISAQVVVYEPYLNRKRFAAQELVPTTAVDDLQGDLLIQEWMRELRRVKRAPTRSKSVHA</sequence>
<gene>
    <name evidence="2" type="ORF">CGOC_LOCUS5329</name>
</gene>
<dbReference type="AlphaFoldDB" id="A0A3P6REB1"/>
<dbReference type="EMBL" id="UYRV01016028">
    <property type="protein sequence ID" value="VDK61572.1"/>
    <property type="molecule type" value="Genomic_DNA"/>
</dbReference>
<dbReference type="Proteomes" id="UP000271889">
    <property type="component" value="Unassembled WGS sequence"/>
</dbReference>
<keyword evidence="1" id="KW-0732">Signal</keyword>
<organism evidence="2 3">
    <name type="scientific">Cylicostephanus goldi</name>
    <name type="common">Nematode worm</name>
    <dbReference type="NCBI Taxonomy" id="71465"/>
    <lineage>
        <taxon>Eukaryota</taxon>
        <taxon>Metazoa</taxon>
        <taxon>Ecdysozoa</taxon>
        <taxon>Nematoda</taxon>
        <taxon>Chromadorea</taxon>
        <taxon>Rhabditida</taxon>
        <taxon>Rhabditina</taxon>
        <taxon>Rhabditomorpha</taxon>
        <taxon>Strongyloidea</taxon>
        <taxon>Strongylidae</taxon>
        <taxon>Cylicostephanus</taxon>
    </lineage>
</organism>
<evidence type="ECO:0000256" key="1">
    <source>
        <dbReference type="SAM" id="SignalP"/>
    </source>
</evidence>